<dbReference type="AlphaFoldDB" id="A0A392VZD5"/>
<evidence type="ECO:0000313" key="3">
    <source>
        <dbReference type="Proteomes" id="UP000265520"/>
    </source>
</evidence>
<keyword evidence="3" id="KW-1185">Reference proteome</keyword>
<dbReference type="Proteomes" id="UP000265520">
    <property type="component" value="Unassembled WGS sequence"/>
</dbReference>
<proteinExistence type="predicted"/>
<organism evidence="2 3">
    <name type="scientific">Trifolium medium</name>
    <dbReference type="NCBI Taxonomy" id="97028"/>
    <lineage>
        <taxon>Eukaryota</taxon>
        <taxon>Viridiplantae</taxon>
        <taxon>Streptophyta</taxon>
        <taxon>Embryophyta</taxon>
        <taxon>Tracheophyta</taxon>
        <taxon>Spermatophyta</taxon>
        <taxon>Magnoliopsida</taxon>
        <taxon>eudicotyledons</taxon>
        <taxon>Gunneridae</taxon>
        <taxon>Pentapetalae</taxon>
        <taxon>rosids</taxon>
        <taxon>fabids</taxon>
        <taxon>Fabales</taxon>
        <taxon>Fabaceae</taxon>
        <taxon>Papilionoideae</taxon>
        <taxon>50 kb inversion clade</taxon>
        <taxon>NPAAA clade</taxon>
        <taxon>Hologalegina</taxon>
        <taxon>IRL clade</taxon>
        <taxon>Trifolieae</taxon>
        <taxon>Trifolium</taxon>
    </lineage>
</organism>
<reference evidence="2 3" key="1">
    <citation type="journal article" date="2018" name="Front. Plant Sci.">
        <title>Red Clover (Trifolium pratense) and Zigzag Clover (T. medium) - A Picture of Genomic Similarities and Differences.</title>
        <authorList>
            <person name="Dluhosova J."/>
            <person name="Istvanek J."/>
            <person name="Nedelnik J."/>
            <person name="Repkova J."/>
        </authorList>
    </citation>
    <scope>NUCLEOTIDE SEQUENCE [LARGE SCALE GENOMIC DNA]</scope>
    <source>
        <strain evidence="3">cv. 10/8</strain>
        <tissue evidence="2">Leaf</tissue>
    </source>
</reference>
<accession>A0A392VZD5</accession>
<feature type="non-terminal residue" evidence="2">
    <location>
        <position position="1"/>
    </location>
</feature>
<evidence type="ECO:0000313" key="2">
    <source>
        <dbReference type="EMBL" id="MCI92341.1"/>
    </source>
</evidence>
<evidence type="ECO:0000256" key="1">
    <source>
        <dbReference type="SAM" id="MobiDB-lite"/>
    </source>
</evidence>
<feature type="region of interest" description="Disordered" evidence="1">
    <location>
        <begin position="1"/>
        <end position="23"/>
    </location>
</feature>
<name>A0A392VZD5_9FABA</name>
<protein>
    <submittedName>
        <fullName evidence="2">Uncharacterized protein</fullName>
    </submittedName>
</protein>
<dbReference type="EMBL" id="LXQA011298210">
    <property type="protein sequence ID" value="MCI92341.1"/>
    <property type="molecule type" value="Genomic_DNA"/>
</dbReference>
<sequence length="23" mass="2417">LFSSCHDNSSDDSKTLSSSPESS</sequence>
<comment type="caution">
    <text evidence="2">The sequence shown here is derived from an EMBL/GenBank/DDBJ whole genome shotgun (WGS) entry which is preliminary data.</text>
</comment>